<dbReference type="EMBL" id="CP110615">
    <property type="protein sequence ID" value="UZJ25734.1"/>
    <property type="molecule type" value="Genomic_DNA"/>
</dbReference>
<feature type="region of interest" description="Disordered" evidence="5">
    <location>
        <begin position="1"/>
        <end position="33"/>
    </location>
</feature>
<keyword evidence="9" id="KW-1185">Reference proteome</keyword>
<feature type="transmembrane region" description="Helical" evidence="6">
    <location>
        <begin position="41"/>
        <end position="60"/>
    </location>
</feature>
<evidence type="ECO:0000256" key="1">
    <source>
        <dbReference type="ARBA" id="ARBA00022475"/>
    </source>
</evidence>
<feature type="compositionally biased region" description="Polar residues" evidence="5">
    <location>
        <begin position="1"/>
        <end position="19"/>
    </location>
</feature>
<accession>A0ABY6P257</accession>
<evidence type="ECO:0000313" key="8">
    <source>
        <dbReference type="EMBL" id="UZJ25734.1"/>
    </source>
</evidence>
<feature type="transmembrane region" description="Helical" evidence="6">
    <location>
        <begin position="80"/>
        <end position="104"/>
    </location>
</feature>
<evidence type="ECO:0000259" key="7">
    <source>
        <dbReference type="Pfam" id="PF06305"/>
    </source>
</evidence>
<keyword evidence="3 6" id="KW-1133">Transmembrane helix</keyword>
<evidence type="ECO:0000256" key="6">
    <source>
        <dbReference type="SAM" id="Phobius"/>
    </source>
</evidence>
<evidence type="ECO:0000256" key="3">
    <source>
        <dbReference type="ARBA" id="ARBA00022989"/>
    </source>
</evidence>
<name>A0ABY6P257_9NOCA</name>
<gene>
    <name evidence="8" type="ORF">RHODO2019_04610</name>
</gene>
<keyword evidence="1" id="KW-1003">Cell membrane</keyword>
<evidence type="ECO:0000313" key="9">
    <source>
        <dbReference type="Proteomes" id="UP001164965"/>
    </source>
</evidence>
<keyword evidence="2 6" id="KW-0812">Transmembrane</keyword>
<protein>
    <submittedName>
        <fullName evidence="8">Lipopolysaccharide assembly protein LapA domain-containing protein</fullName>
    </submittedName>
</protein>
<evidence type="ECO:0000256" key="4">
    <source>
        <dbReference type="ARBA" id="ARBA00023136"/>
    </source>
</evidence>
<organism evidence="8 9">
    <name type="scientific">Rhodococcus antarcticus</name>
    <dbReference type="NCBI Taxonomy" id="2987751"/>
    <lineage>
        <taxon>Bacteria</taxon>
        <taxon>Bacillati</taxon>
        <taxon>Actinomycetota</taxon>
        <taxon>Actinomycetes</taxon>
        <taxon>Mycobacteriales</taxon>
        <taxon>Nocardiaceae</taxon>
        <taxon>Rhodococcus</taxon>
    </lineage>
</organism>
<dbReference type="Proteomes" id="UP001164965">
    <property type="component" value="Chromosome"/>
</dbReference>
<dbReference type="RefSeq" id="WP_265383838.1">
    <property type="nucleotide sequence ID" value="NZ_CP110615.1"/>
</dbReference>
<evidence type="ECO:0000256" key="2">
    <source>
        <dbReference type="ARBA" id="ARBA00022692"/>
    </source>
</evidence>
<sequence>MTTDPGNPSSSPEHGSTVGSARPDTSPGAPRRVKKTRAASSYAFLVVGALVMLALVVFIVQNLGASPEVKFFGWGYQLPIGINMLISALAGAIITGFAGAIRILQLRRAYKKA</sequence>
<reference evidence="8" key="1">
    <citation type="submission" date="2022-10" db="EMBL/GenBank/DDBJ databases">
        <title>Rhodococcus sp.75.</title>
        <authorList>
            <person name="Sun M."/>
        </authorList>
    </citation>
    <scope>NUCLEOTIDE SEQUENCE</scope>
    <source>
        <strain evidence="8">75</strain>
    </source>
</reference>
<feature type="domain" description="Lipopolysaccharide assembly protein A" evidence="7">
    <location>
        <begin position="69"/>
        <end position="112"/>
    </location>
</feature>
<dbReference type="InterPro" id="IPR010445">
    <property type="entry name" value="LapA_dom"/>
</dbReference>
<dbReference type="Pfam" id="PF06305">
    <property type="entry name" value="LapA_dom"/>
    <property type="match status" value="1"/>
</dbReference>
<proteinExistence type="predicted"/>
<keyword evidence="4 6" id="KW-0472">Membrane</keyword>
<evidence type="ECO:0000256" key="5">
    <source>
        <dbReference type="SAM" id="MobiDB-lite"/>
    </source>
</evidence>